<name>X1VUH1_9ZZZZ</name>
<accession>X1VUH1</accession>
<protein>
    <submittedName>
        <fullName evidence="1">Uncharacterized protein</fullName>
    </submittedName>
</protein>
<gene>
    <name evidence="1" type="ORF">S12H4_56237</name>
</gene>
<dbReference type="AlphaFoldDB" id="X1VUH1"/>
<dbReference type="EMBL" id="BARW01036182">
    <property type="protein sequence ID" value="GAJ24847.1"/>
    <property type="molecule type" value="Genomic_DNA"/>
</dbReference>
<evidence type="ECO:0000313" key="1">
    <source>
        <dbReference type="EMBL" id="GAJ24847.1"/>
    </source>
</evidence>
<feature type="non-terminal residue" evidence="1">
    <location>
        <position position="216"/>
    </location>
</feature>
<sequence length="216" mass="24885">PESFLDSCLKDKVKEGIEIISMRGGSLNNPLNKSFLFKDEKSPTDISYLCYNQNDYFPCVNQEPMLFQHLEDEIKDYISDDVTSCFNDLEASLGRQGYSVQKELRSFEVKLQSKKVVIETDSEITLTKSGETSKQEDFRIFVGSRLYEIAEVANRIVNDEATTCNFDYVFFMMNNPEFDIDKKEPKTIDSTEIYVIIHEDTNERFNLAIRGCVTPP</sequence>
<comment type="caution">
    <text evidence="1">The sequence shown here is derived from an EMBL/GenBank/DDBJ whole genome shotgun (WGS) entry which is preliminary data.</text>
</comment>
<reference evidence="1" key="1">
    <citation type="journal article" date="2014" name="Front. Microbiol.">
        <title>High frequency of phylogenetically diverse reductive dehalogenase-homologous genes in deep subseafloor sedimentary metagenomes.</title>
        <authorList>
            <person name="Kawai M."/>
            <person name="Futagami T."/>
            <person name="Toyoda A."/>
            <person name="Takaki Y."/>
            <person name="Nishi S."/>
            <person name="Hori S."/>
            <person name="Arai W."/>
            <person name="Tsubouchi T."/>
            <person name="Morono Y."/>
            <person name="Uchiyama I."/>
            <person name="Ito T."/>
            <person name="Fujiyama A."/>
            <person name="Inagaki F."/>
            <person name="Takami H."/>
        </authorList>
    </citation>
    <scope>NUCLEOTIDE SEQUENCE</scope>
    <source>
        <strain evidence="1">Expedition CK06-06</strain>
    </source>
</reference>
<proteinExistence type="predicted"/>
<feature type="non-terminal residue" evidence="1">
    <location>
        <position position="1"/>
    </location>
</feature>
<organism evidence="1">
    <name type="scientific">marine sediment metagenome</name>
    <dbReference type="NCBI Taxonomy" id="412755"/>
    <lineage>
        <taxon>unclassified sequences</taxon>
        <taxon>metagenomes</taxon>
        <taxon>ecological metagenomes</taxon>
    </lineage>
</organism>